<keyword evidence="5" id="KW-0804">Transcription</keyword>
<feature type="domain" description="RNA polymerase sigma factor 70 region 4 type 2" evidence="7">
    <location>
        <begin position="111"/>
        <end position="162"/>
    </location>
</feature>
<feature type="domain" description="RNA polymerase sigma-70 region 2" evidence="6">
    <location>
        <begin position="23"/>
        <end position="88"/>
    </location>
</feature>
<organism evidence="8">
    <name type="scientific">freshwater metagenome</name>
    <dbReference type="NCBI Taxonomy" id="449393"/>
    <lineage>
        <taxon>unclassified sequences</taxon>
        <taxon>metagenomes</taxon>
        <taxon>ecological metagenomes</taxon>
    </lineage>
</organism>
<dbReference type="CDD" id="cd06171">
    <property type="entry name" value="Sigma70_r4"/>
    <property type="match status" value="1"/>
</dbReference>
<dbReference type="InterPro" id="IPR014284">
    <property type="entry name" value="RNA_pol_sigma-70_dom"/>
</dbReference>
<dbReference type="PANTHER" id="PTHR43133:SF8">
    <property type="entry name" value="RNA POLYMERASE SIGMA FACTOR HI_1459-RELATED"/>
    <property type="match status" value="1"/>
</dbReference>
<gene>
    <name evidence="8" type="ORF">UFOPK1493_03165</name>
</gene>
<dbReference type="InterPro" id="IPR013249">
    <property type="entry name" value="RNA_pol_sigma70_r4_t2"/>
</dbReference>
<comment type="similarity">
    <text evidence="1">Belongs to the sigma-70 factor family. ECF subfamily.</text>
</comment>
<evidence type="ECO:0000256" key="4">
    <source>
        <dbReference type="ARBA" id="ARBA00023125"/>
    </source>
</evidence>
<evidence type="ECO:0000256" key="3">
    <source>
        <dbReference type="ARBA" id="ARBA00023082"/>
    </source>
</evidence>
<dbReference type="GO" id="GO:0006352">
    <property type="term" value="P:DNA-templated transcription initiation"/>
    <property type="evidence" value="ECO:0007669"/>
    <property type="project" value="InterPro"/>
</dbReference>
<dbReference type="PANTHER" id="PTHR43133">
    <property type="entry name" value="RNA POLYMERASE ECF-TYPE SIGMA FACTO"/>
    <property type="match status" value="1"/>
</dbReference>
<dbReference type="GO" id="GO:0016987">
    <property type="term" value="F:sigma factor activity"/>
    <property type="evidence" value="ECO:0007669"/>
    <property type="project" value="UniProtKB-KW"/>
</dbReference>
<dbReference type="InterPro" id="IPR013324">
    <property type="entry name" value="RNA_pol_sigma_r3/r4-like"/>
</dbReference>
<protein>
    <submittedName>
        <fullName evidence="8">Unannotated protein</fullName>
    </submittedName>
</protein>
<dbReference type="Pfam" id="PF08281">
    <property type="entry name" value="Sigma70_r4_2"/>
    <property type="match status" value="1"/>
</dbReference>
<accession>A0A6J6F162</accession>
<evidence type="ECO:0000259" key="6">
    <source>
        <dbReference type="Pfam" id="PF04542"/>
    </source>
</evidence>
<dbReference type="NCBIfam" id="TIGR02937">
    <property type="entry name" value="sigma70-ECF"/>
    <property type="match status" value="1"/>
</dbReference>
<dbReference type="InterPro" id="IPR013325">
    <property type="entry name" value="RNA_pol_sigma_r2"/>
</dbReference>
<proteinExistence type="inferred from homology"/>
<dbReference type="GO" id="GO:0003677">
    <property type="term" value="F:DNA binding"/>
    <property type="evidence" value="ECO:0007669"/>
    <property type="project" value="UniProtKB-KW"/>
</dbReference>
<dbReference type="Pfam" id="PF04542">
    <property type="entry name" value="Sigma70_r2"/>
    <property type="match status" value="1"/>
</dbReference>
<dbReference type="InterPro" id="IPR039425">
    <property type="entry name" value="RNA_pol_sigma-70-like"/>
</dbReference>
<keyword evidence="4" id="KW-0238">DNA-binding</keyword>
<dbReference type="Gene3D" id="1.10.10.10">
    <property type="entry name" value="Winged helix-like DNA-binding domain superfamily/Winged helix DNA-binding domain"/>
    <property type="match status" value="1"/>
</dbReference>
<evidence type="ECO:0000256" key="2">
    <source>
        <dbReference type="ARBA" id="ARBA00023015"/>
    </source>
</evidence>
<dbReference type="Gene3D" id="1.10.1740.10">
    <property type="match status" value="1"/>
</dbReference>
<keyword evidence="3" id="KW-0731">Sigma factor</keyword>
<dbReference type="SUPFAM" id="SSF88946">
    <property type="entry name" value="Sigma2 domain of RNA polymerase sigma factors"/>
    <property type="match status" value="1"/>
</dbReference>
<evidence type="ECO:0000256" key="5">
    <source>
        <dbReference type="ARBA" id="ARBA00023163"/>
    </source>
</evidence>
<dbReference type="EMBL" id="CAEZSR010000162">
    <property type="protein sequence ID" value="CAB4582196.1"/>
    <property type="molecule type" value="Genomic_DNA"/>
</dbReference>
<reference evidence="8" key="1">
    <citation type="submission" date="2020-05" db="EMBL/GenBank/DDBJ databases">
        <authorList>
            <person name="Chiriac C."/>
            <person name="Salcher M."/>
            <person name="Ghai R."/>
            <person name="Kavagutti S V."/>
        </authorList>
    </citation>
    <scope>NUCLEOTIDE SEQUENCE</scope>
</reference>
<dbReference type="SUPFAM" id="SSF88659">
    <property type="entry name" value="Sigma3 and sigma4 domains of RNA polymerase sigma factors"/>
    <property type="match status" value="1"/>
</dbReference>
<evidence type="ECO:0000313" key="8">
    <source>
        <dbReference type="EMBL" id="CAB4582196.1"/>
    </source>
</evidence>
<evidence type="ECO:0000259" key="7">
    <source>
        <dbReference type="Pfam" id="PF08281"/>
    </source>
</evidence>
<dbReference type="InterPro" id="IPR036388">
    <property type="entry name" value="WH-like_DNA-bd_sf"/>
</dbReference>
<keyword evidence="2" id="KW-0805">Transcription regulation</keyword>
<name>A0A6J6F162_9ZZZZ</name>
<evidence type="ECO:0000256" key="1">
    <source>
        <dbReference type="ARBA" id="ARBA00010641"/>
    </source>
</evidence>
<dbReference type="InterPro" id="IPR007627">
    <property type="entry name" value="RNA_pol_sigma70_r2"/>
</dbReference>
<sequence length="167" mass="18828">MSSTGEPATEARHTDEPPWAAVYRAEAPRLMRLATAIVGRADAYDLVADTVGRVVRRSDLHTIDDLPAYLARAVVNGATDRVRSDRRRSDREERVGRLVVTSSVDPTNALDVRRALDRLSPQQRAIAYLVYWEDMTIPDVAHRLDVSEGTVRRQLARAKDRLREVLK</sequence>
<dbReference type="AlphaFoldDB" id="A0A6J6F162"/>